<dbReference type="AlphaFoldDB" id="E2J228"/>
<evidence type="ECO:0000256" key="2">
    <source>
        <dbReference type="ARBA" id="ARBA00004851"/>
    </source>
</evidence>
<evidence type="ECO:0000256" key="4">
    <source>
        <dbReference type="ARBA" id="ARBA00022651"/>
    </source>
</evidence>
<dbReference type="Gene3D" id="2.60.120.180">
    <property type="match status" value="1"/>
</dbReference>
<dbReference type="GO" id="GO:0045493">
    <property type="term" value="P:xylan catabolic process"/>
    <property type="evidence" value="ECO:0007669"/>
    <property type="project" value="UniProtKB-UniPathway"/>
</dbReference>
<evidence type="ECO:0000256" key="8">
    <source>
        <dbReference type="ARBA" id="ARBA00023326"/>
    </source>
</evidence>
<keyword evidence="6" id="KW-0119">Carbohydrate metabolism</keyword>
<accession>E2J228</accession>
<evidence type="ECO:0000259" key="9">
    <source>
        <dbReference type="PROSITE" id="PS51761"/>
    </source>
</evidence>
<dbReference type="EMBL" id="HM773544">
    <property type="protein sequence ID" value="ADN44226.1"/>
    <property type="molecule type" value="Genomic_DNA"/>
</dbReference>
<keyword evidence="7" id="KW-0326">Glycosidase</keyword>
<dbReference type="PROSITE" id="PS00776">
    <property type="entry name" value="GH11_1"/>
    <property type="match status" value="1"/>
</dbReference>
<dbReference type="InterPro" id="IPR018208">
    <property type="entry name" value="GH11_AS_1"/>
</dbReference>
<comment type="catalytic activity">
    <reaction evidence="1">
        <text>Endohydrolysis of (1-&gt;4)-beta-D-xylosidic linkages in xylans.</text>
        <dbReference type="EC" id="3.2.1.8"/>
    </reaction>
</comment>
<dbReference type="PROSITE" id="PS51761">
    <property type="entry name" value="GH11_3"/>
    <property type="match status" value="1"/>
</dbReference>
<dbReference type="CAZy" id="GH11">
    <property type="family name" value="Glycoside Hydrolase Family 11"/>
</dbReference>
<dbReference type="SUPFAM" id="SSF49899">
    <property type="entry name" value="Concanavalin A-like lectins/glucanases"/>
    <property type="match status" value="1"/>
</dbReference>
<keyword evidence="8" id="KW-0624">Polysaccharide degradation</keyword>
<organism evidence="10">
    <name type="scientific">uncultured microorganism</name>
    <dbReference type="NCBI Taxonomy" id="358574"/>
    <lineage>
        <taxon>unclassified sequences</taxon>
        <taxon>environmental samples</taxon>
    </lineage>
</organism>
<evidence type="ECO:0000256" key="1">
    <source>
        <dbReference type="ARBA" id="ARBA00000681"/>
    </source>
</evidence>
<reference evidence="10" key="1">
    <citation type="journal article" date="2011" name="PLoS ONE">
        <title>High genetic diversity and different distributions of glycosyl hydrolase family 10 and 11 xylanases in the goat rumen.</title>
        <authorList>
            <person name="Wang G."/>
            <person name="Luo H."/>
            <person name="Meng K."/>
            <person name="Wang Y."/>
            <person name="Huang H."/>
            <person name="Shi P."/>
            <person name="Pan X."/>
            <person name="Yang P."/>
            <person name="Diao Q."/>
            <person name="Zhang H."/>
            <person name="Yao B."/>
        </authorList>
    </citation>
    <scope>NUCLEOTIDE SEQUENCE</scope>
</reference>
<dbReference type="GO" id="GO:0031176">
    <property type="term" value="F:endo-1,4-beta-xylanase activity"/>
    <property type="evidence" value="ECO:0007669"/>
    <property type="project" value="UniProtKB-EC"/>
</dbReference>
<feature type="domain" description="GH11" evidence="9">
    <location>
        <begin position="1"/>
        <end position="81"/>
    </location>
</feature>
<sequence>NSRLWVYGWFENQGAAGNPSLVEYYIIEDWKNWCPASDTANKKDSKMVTIDGAQYEIFWMYHTGPDINGGNSTFHQYCSVR</sequence>
<evidence type="ECO:0000256" key="6">
    <source>
        <dbReference type="ARBA" id="ARBA00023277"/>
    </source>
</evidence>
<dbReference type="EC" id="3.2.1.8" evidence="3"/>
<proteinExistence type="predicted"/>
<dbReference type="InterPro" id="IPR013320">
    <property type="entry name" value="ConA-like_dom_sf"/>
</dbReference>
<evidence type="ECO:0000256" key="7">
    <source>
        <dbReference type="ARBA" id="ARBA00023295"/>
    </source>
</evidence>
<dbReference type="UniPathway" id="UPA00114"/>
<feature type="non-terminal residue" evidence="10">
    <location>
        <position position="81"/>
    </location>
</feature>
<evidence type="ECO:0000256" key="5">
    <source>
        <dbReference type="ARBA" id="ARBA00022801"/>
    </source>
</evidence>
<comment type="pathway">
    <text evidence="2">Glycan degradation; xylan degradation.</text>
</comment>
<name>E2J228_9ZZZZ</name>
<protein>
    <recommendedName>
        <fullName evidence="3">endo-1,4-beta-xylanase</fullName>
        <ecNumber evidence="3">3.2.1.8</ecNumber>
    </recommendedName>
</protein>
<dbReference type="PANTHER" id="PTHR46828">
    <property type="entry name" value="ENDO-1,4-BETA-XYLANASE A-RELATED"/>
    <property type="match status" value="1"/>
</dbReference>
<dbReference type="Pfam" id="PF00457">
    <property type="entry name" value="Glyco_hydro_11"/>
    <property type="match status" value="1"/>
</dbReference>
<evidence type="ECO:0000313" key="10">
    <source>
        <dbReference type="EMBL" id="ADN44226.1"/>
    </source>
</evidence>
<keyword evidence="5" id="KW-0378">Hydrolase</keyword>
<keyword evidence="4 10" id="KW-0858">Xylan degradation</keyword>
<dbReference type="InterPro" id="IPR013319">
    <property type="entry name" value="GH11/12"/>
</dbReference>
<evidence type="ECO:0000256" key="3">
    <source>
        <dbReference type="ARBA" id="ARBA00012590"/>
    </source>
</evidence>
<dbReference type="PANTHER" id="PTHR46828:SF2">
    <property type="entry name" value="ENDO-1,4-BETA-XYLANASE A-RELATED"/>
    <property type="match status" value="1"/>
</dbReference>
<feature type="non-terminal residue" evidence="10">
    <location>
        <position position="1"/>
    </location>
</feature>
<dbReference type="InterPro" id="IPR033123">
    <property type="entry name" value="GH11_dom"/>
</dbReference>
<dbReference type="InterPro" id="IPR001137">
    <property type="entry name" value="Glyco_hydro_11"/>
</dbReference>